<evidence type="ECO:0000313" key="9">
    <source>
        <dbReference type="Proteomes" id="UP000247416"/>
    </source>
</evidence>
<dbReference type="InterPro" id="IPR001279">
    <property type="entry name" value="Metallo-B-lactamas"/>
</dbReference>
<evidence type="ECO:0000256" key="3">
    <source>
        <dbReference type="ARBA" id="ARBA00022692"/>
    </source>
</evidence>
<feature type="domain" description="Metallo-beta-lactamase" evidence="7">
    <location>
        <begin position="504"/>
        <end position="715"/>
    </location>
</feature>
<proteinExistence type="predicted"/>
<evidence type="ECO:0000259" key="7">
    <source>
        <dbReference type="SMART" id="SM00849"/>
    </source>
</evidence>
<feature type="transmembrane region" description="Helical" evidence="6">
    <location>
        <begin position="411"/>
        <end position="435"/>
    </location>
</feature>
<dbReference type="NCBIfam" id="TIGR00361">
    <property type="entry name" value="ComEC_Rec2"/>
    <property type="match status" value="1"/>
</dbReference>
<dbReference type="Pfam" id="PF00753">
    <property type="entry name" value="Lactamase_B"/>
    <property type="match status" value="1"/>
</dbReference>
<comment type="caution">
    <text evidence="8">The sequence shown here is derived from an EMBL/GenBank/DDBJ whole genome shotgun (WGS) entry which is preliminary data.</text>
</comment>
<dbReference type="EMBL" id="QJTJ01000001">
    <property type="protein sequence ID" value="PYF08786.1"/>
    <property type="molecule type" value="Genomic_DNA"/>
</dbReference>
<sequence length="765" mass="86554">MISFKHKWIFYALSVLIASIAAHESVRLLFLLVPITLLLYMKKFSIIHILSITITAVFSFTYFTQALHAIEKPLQFPTDLTWTDEYKINGDSLRGFMKDSQETKVYVVYQFESEKEKHSFQQYSLAGRKYLVNGDQVEPAQPNHEFAFDMGSYLKSKGAIGVVEISDWQYIETRNSISQRIAKQRFKVKKHIEEVFPPSLVAEAQALIIGLKENMDDEMTRAYQKLGITHLFAISGLHVGIVAFIFYQGLLRLGVRRELASIVLLVILPIYALLAGGAPSVWRAVTVVELIMISRLKGKLAAADALSISFIFFVYLEPWSIYQIGFQLSYLATISLIYSGQFINRYSLWIVQSFLITFVSQLLVYPLLLLHFYELSLSSLLVNIFFVPLFSFIILPVNIILLATSYVVEPLAALMFFIYEPLRSMLTTIITWLQAIPHQMWNPGRPTLITITIAYFSVFATFYLIDVKVKLSKVLAVLLLPALLIHISGKMTNDLIITFVNVGQGDCVVIELPFKDEVYLIDTGGILRFNQEEWKKTKSPYEIGRDTVVPFLKGKGISKINKLILTHADSDHVEGAEEILQEIQVEEIHISPSSYSKEVMTDLLVEAKQQKIPVVEQIANVSWVKRGVSFSYLWPVDTTYEGNNDSLVLYLTKGNFEALFMGDVEEAGEESILQKYPELAQVELLKAGHHGSKTSSSEAFVKRFMPAITVFSAGENNRYGHPHLEVVERFQNLGLTTLATGEVGTIEVRLDGESVKVKSSKQNKH</sequence>
<evidence type="ECO:0000256" key="2">
    <source>
        <dbReference type="ARBA" id="ARBA00022475"/>
    </source>
</evidence>
<evidence type="ECO:0000256" key="4">
    <source>
        <dbReference type="ARBA" id="ARBA00022989"/>
    </source>
</evidence>
<dbReference type="InterPro" id="IPR004797">
    <property type="entry name" value="Competence_ComEC/Rec2"/>
</dbReference>
<feature type="transmembrane region" description="Helical" evidence="6">
    <location>
        <begin position="447"/>
        <end position="465"/>
    </location>
</feature>
<evidence type="ECO:0000256" key="5">
    <source>
        <dbReference type="ARBA" id="ARBA00023136"/>
    </source>
</evidence>
<dbReference type="Pfam" id="PF03772">
    <property type="entry name" value="Competence"/>
    <property type="match status" value="1"/>
</dbReference>
<feature type="transmembrane region" description="Helical" evidence="6">
    <location>
        <begin position="321"/>
        <end position="339"/>
    </location>
</feature>
<evidence type="ECO:0000313" key="8">
    <source>
        <dbReference type="EMBL" id="PYF08786.1"/>
    </source>
</evidence>
<dbReference type="Proteomes" id="UP000247416">
    <property type="component" value="Unassembled WGS sequence"/>
</dbReference>
<gene>
    <name evidence="8" type="ORF">BJ095_1015</name>
</gene>
<feature type="transmembrane region" description="Helical" evidence="6">
    <location>
        <begin position="472"/>
        <end position="489"/>
    </location>
</feature>
<dbReference type="AlphaFoldDB" id="A0A318TVD7"/>
<feature type="transmembrane region" description="Helical" evidence="6">
    <location>
        <begin position="46"/>
        <end position="64"/>
    </location>
</feature>
<dbReference type="InterPro" id="IPR004477">
    <property type="entry name" value="ComEC_N"/>
</dbReference>
<dbReference type="PANTHER" id="PTHR30619">
    <property type="entry name" value="DNA INTERNALIZATION/COMPETENCE PROTEIN COMEC/REC2"/>
    <property type="match status" value="1"/>
</dbReference>
<reference evidence="8 9" key="1">
    <citation type="submission" date="2018-06" db="EMBL/GenBank/DDBJ databases">
        <title>Genomic Encyclopedia of Archaeal and Bacterial Type Strains, Phase II (KMG-II): from individual species to whole genera.</title>
        <authorList>
            <person name="Goeker M."/>
        </authorList>
    </citation>
    <scope>NUCLEOTIDE SEQUENCE [LARGE SCALE GENOMIC DNA]</scope>
    <source>
        <strain evidence="8 9">KACC 16626</strain>
    </source>
</reference>
<evidence type="ECO:0000256" key="6">
    <source>
        <dbReference type="SAM" id="Phobius"/>
    </source>
</evidence>
<dbReference type="GO" id="GO:0005886">
    <property type="term" value="C:plasma membrane"/>
    <property type="evidence" value="ECO:0007669"/>
    <property type="project" value="UniProtKB-SubCell"/>
</dbReference>
<feature type="transmembrane region" description="Helical" evidence="6">
    <location>
        <begin position="380"/>
        <end position="404"/>
    </location>
</feature>
<dbReference type="InterPro" id="IPR035681">
    <property type="entry name" value="ComA-like_MBL"/>
</dbReference>
<protein>
    <submittedName>
        <fullName evidence="8">Competence protein ComEC</fullName>
    </submittedName>
</protein>
<dbReference type="Gene3D" id="3.60.15.10">
    <property type="entry name" value="Ribonuclease Z/Hydroxyacylglutathione hydrolase-like"/>
    <property type="match status" value="1"/>
</dbReference>
<dbReference type="RefSeq" id="WP_248283770.1">
    <property type="nucleotide sequence ID" value="NZ_PYWJ01000010.1"/>
</dbReference>
<keyword evidence="2" id="KW-1003">Cell membrane</keyword>
<dbReference type="GO" id="GO:0030420">
    <property type="term" value="P:establishment of competence for transformation"/>
    <property type="evidence" value="ECO:0007669"/>
    <property type="project" value="InterPro"/>
</dbReference>
<dbReference type="PANTHER" id="PTHR30619:SF7">
    <property type="entry name" value="BETA-LACTAMASE DOMAIN PROTEIN"/>
    <property type="match status" value="1"/>
</dbReference>
<comment type="subcellular location">
    <subcellularLocation>
        <location evidence="1">Cell membrane</location>
        <topology evidence="1">Multi-pass membrane protein</topology>
    </subcellularLocation>
</comment>
<dbReference type="InterPro" id="IPR052159">
    <property type="entry name" value="Competence_DNA_uptake"/>
</dbReference>
<accession>A0A318TVD7</accession>
<dbReference type="SMART" id="SM00849">
    <property type="entry name" value="Lactamase_B"/>
    <property type="match status" value="1"/>
</dbReference>
<organism evidence="8 9">
    <name type="scientific">Ureibacillus chungkukjangi</name>
    <dbReference type="NCBI Taxonomy" id="1202712"/>
    <lineage>
        <taxon>Bacteria</taxon>
        <taxon>Bacillati</taxon>
        <taxon>Bacillota</taxon>
        <taxon>Bacilli</taxon>
        <taxon>Bacillales</taxon>
        <taxon>Caryophanaceae</taxon>
        <taxon>Ureibacillus</taxon>
    </lineage>
</organism>
<name>A0A318TVD7_9BACL</name>
<feature type="transmembrane region" description="Helical" evidence="6">
    <location>
        <begin position="228"/>
        <end position="247"/>
    </location>
</feature>
<feature type="transmembrane region" description="Helical" evidence="6">
    <location>
        <begin position="346"/>
        <end position="368"/>
    </location>
</feature>
<evidence type="ECO:0000256" key="1">
    <source>
        <dbReference type="ARBA" id="ARBA00004651"/>
    </source>
</evidence>
<feature type="transmembrane region" description="Helical" evidence="6">
    <location>
        <begin position="259"/>
        <end position="278"/>
    </location>
</feature>
<dbReference type="InterPro" id="IPR036866">
    <property type="entry name" value="RibonucZ/Hydroxyglut_hydro"/>
</dbReference>
<feature type="transmembrane region" description="Helical" evidence="6">
    <location>
        <begin position="298"/>
        <end position="315"/>
    </location>
</feature>
<dbReference type="CDD" id="cd07731">
    <property type="entry name" value="ComA-like_MBL-fold"/>
    <property type="match status" value="1"/>
</dbReference>
<keyword evidence="9" id="KW-1185">Reference proteome</keyword>
<dbReference type="SUPFAM" id="SSF56281">
    <property type="entry name" value="Metallo-hydrolase/oxidoreductase"/>
    <property type="match status" value="1"/>
</dbReference>
<keyword evidence="3 6" id="KW-0812">Transmembrane</keyword>
<keyword evidence="5 6" id="KW-0472">Membrane</keyword>
<keyword evidence="4 6" id="KW-1133">Transmembrane helix</keyword>
<dbReference type="NCBIfam" id="TIGR00360">
    <property type="entry name" value="ComEC_N-term"/>
    <property type="match status" value="1"/>
</dbReference>